<name>X1SUB5_9ZZZZ</name>
<dbReference type="EMBL" id="BARW01005404">
    <property type="protein sequence ID" value="GAI78935.1"/>
    <property type="molecule type" value="Genomic_DNA"/>
</dbReference>
<dbReference type="AlphaFoldDB" id="X1SUB5"/>
<comment type="caution">
    <text evidence="1">The sequence shown here is derived from an EMBL/GenBank/DDBJ whole genome shotgun (WGS) entry which is preliminary data.</text>
</comment>
<accession>X1SUB5</accession>
<evidence type="ECO:0000313" key="1">
    <source>
        <dbReference type="EMBL" id="GAI78935.1"/>
    </source>
</evidence>
<feature type="non-terminal residue" evidence="1">
    <location>
        <position position="1"/>
    </location>
</feature>
<gene>
    <name evidence="1" type="ORF">S12H4_11802</name>
</gene>
<protein>
    <submittedName>
        <fullName evidence="1">Uncharacterized protein</fullName>
    </submittedName>
</protein>
<sequence>VLKGIRKNATEISDGVFRQEQWPSFRGLLRTDNPNTYTVGSTVKHLNREYTKGVVSPDGVVRPFVFADSL</sequence>
<reference evidence="1" key="1">
    <citation type="journal article" date="2014" name="Front. Microbiol.">
        <title>High frequency of phylogenetically diverse reductive dehalogenase-homologous genes in deep subseafloor sedimentary metagenomes.</title>
        <authorList>
            <person name="Kawai M."/>
            <person name="Futagami T."/>
            <person name="Toyoda A."/>
            <person name="Takaki Y."/>
            <person name="Nishi S."/>
            <person name="Hori S."/>
            <person name="Arai W."/>
            <person name="Tsubouchi T."/>
            <person name="Morono Y."/>
            <person name="Uchiyama I."/>
            <person name="Ito T."/>
            <person name="Fujiyama A."/>
            <person name="Inagaki F."/>
            <person name="Takami H."/>
        </authorList>
    </citation>
    <scope>NUCLEOTIDE SEQUENCE</scope>
    <source>
        <strain evidence="1">Expedition CK06-06</strain>
    </source>
</reference>
<organism evidence="1">
    <name type="scientific">marine sediment metagenome</name>
    <dbReference type="NCBI Taxonomy" id="412755"/>
    <lineage>
        <taxon>unclassified sequences</taxon>
        <taxon>metagenomes</taxon>
        <taxon>ecological metagenomes</taxon>
    </lineage>
</organism>
<proteinExistence type="predicted"/>